<dbReference type="PANTHER" id="PTHR43537:SF5">
    <property type="entry name" value="UXU OPERON TRANSCRIPTIONAL REGULATOR"/>
    <property type="match status" value="1"/>
</dbReference>
<reference evidence="6 7" key="1">
    <citation type="submission" date="2024-03" db="EMBL/GenBank/DDBJ databases">
        <title>Novel species of the genus Variovorax.</title>
        <authorList>
            <person name="Liu Q."/>
            <person name="Xin Y.-H."/>
        </authorList>
    </citation>
    <scope>NUCLEOTIDE SEQUENCE [LARGE SCALE GENOMIC DNA]</scope>
    <source>
        <strain evidence="6 7">KACC 18501</strain>
    </source>
</reference>
<protein>
    <submittedName>
        <fullName evidence="6">FadR/GntR family transcriptional regulator</fullName>
    </submittedName>
</protein>
<feature type="domain" description="HTH gntR-type" evidence="5">
    <location>
        <begin position="29"/>
        <end position="97"/>
    </location>
</feature>
<evidence type="ECO:0000259" key="5">
    <source>
        <dbReference type="PROSITE" id="PS50949"/>
    </source>
</evidence>
<dbReference type="RefSeq" id="WP_340366735.1">
    <property type="nucleotide sequence ID" value="NZ_JBBKZV010000025.1"/>
</dbReference>
<dbReference type="Gene3D" id="1.10.10.10">
    <property type="entry name" value="Winged helix-like DNA-binding domain superfamily/Winged helix DNA-binding domain"/>
    <property type="match status" value="1"/>
</dbReference>
<dbReference type="SMART" id="SM00895">
    <property type="entry name" value="FCD"/>
    <property type="match status" value="1"/>
</dbReference>
<name>A0ABU8W6M7_9BURK</name>
<dbReference type="SMART" id="SM00345">
    <property type="entry name" value="HTH_GNTR"/>
    <property type="match status" value="1"/>
</dbReference>
<dbReference type="SUPFAM" id="SSF48008">
    <property type="entry name" value="GntR ligand-binding domain-like"/>
    <property type="match status" value="1"/>
</dbReference>
<evidence type="ECO:0000256" key="1">
    <source>
        <dbReference type="ARBA" id="ARBA00023015"/>
    </source>
</evidence>
<evidence type="ECO:0000313" key="7">
    <source>
        <dbReference type="Proteomes" id="UP001363010"/>
    </source>
</evidence>
<dbReference type="CDD" id="cd07377">
    <property type="entry name" value="WHTH_GntR"/>
    <property type="match status" value="1"/>
</dbReference>
<evidence type="ECO:0000256" key="4">
    <source>
        <dbReference type="SAM" id="MobiDB-lite"/>
    </source>
</evidence>
<gene>
    <name evidence="6" type="ORF">WKW80_27350</name>
</gene>
<dbReference type="InterPro" id="IPR008920">
    <property type="entry name" value="TF_FadR/GntR_C"/>
</dbReference>
<dbReference type="InterPro" id="IPR036388">
    <property type="entry name" value="WH-like_DNA-bd_sf"/>
</dbReference>
<sequence length="263" mass="29211">MNDPSLTLPEARTDADASPGSPVNRRQGKGLTHELVEALGLQLRSRSIKPGDKLPTESVIMQTFGVSRGVVREALSRLQAAGLVQTHHGVGTFALEPAAQERFQFDHSSSGDISEMLEMLELRTSVESEAAGLAALRRTDEHLREMRSALHDFEQHLAAVGETVAPDFRFHLAIAQATGNHYFSELMSHLGLEVIPRTRVSSSWLNVEQRAQHLHKVNQEHQDIYAAIERRDPEAARAAMRIHLVNSRERQRRAHADPAHAAE</sequence>
<dbReference type="SUPFAM" id="SSF46785">
    <property type="entry name" value="Winged helix' DNA-binding domain"/>
    <property type="match status" value="1"/>
</dbReference>
<dbReference type="Gene3D" id="1.20.120.530">
    <property type="entry name" value="GntR ligand-binding domain-like"/>
    <property type="match status" value="1"/>
</dbReference>
<dbReference type="InterPro" id="IPR000524">
    <property type="entry name" value="Tscrpt_reg_HTH_GntR"/>
</dbReference>
<dbReference type="InterPro" id="IPR011711">
    <property type="entry name" value="GntR_C"/>
</dbReference>
<evidence type="ECO:0000313" key="6">
    <source>
        <dbReference type="EMBL" id="MEJ8825702.1"/>
    </source>
</evidence>
<dbReference type="PANTHER" id="PTHR43537">
    <property type="entry name" value="TRANSCRIPTIONAL REGULATOR, GNTR FAMILY"/>
    <property type="match status" value="1"/>
</dbReference>
<dbReference type="Pfam" id="PF00392">
    <property type="entry name" value="GntR"/>
    <property type="match status" value="1"/>
</dbReference>
<keyword evidence="7" id="KW-1185">Reference proteome</keyword>
<evidence type="ECO:0000256" key="3">
    <source>
        <dbReference type="ARBA" id="ARBA00023163"/>
    </source>
</evidence>
<keyword evidence="1" id="KW-0805">Transcription regulation</keyword>
<dbReference type="Proteomes" id="UP001363010">
    <property type="component" value="Unassembled WGS sequence"/>
</dbReference>
<evidence type="ECO:0000256" key="2">
    <source>
        <dbReference type="ARBA" id="ARBA00023125"/>
    </source>
</evidence>
<dbReference type="EMBL" id="JBBKZV010000025">
    <property type="protein sequence ID" value="MEJ8825702.1"/>
    <property type="molecule type" value="Genomic_DNA"/>
</dbReference>
<feature type="region of interest" description="Disordered" evidence="4">
    <location>
        <begin position="1"/>
        <end position="29"/>
    </location>
</feature>
<comment type="caution">
    <text evidence="6">The sequence shown here is derived from an EMBL/GenBank/DDBJ whole genome shotgun (WGS) entry which is preliminary data.</text>
</comment>
<dbReference type="PRINTS" id="PR00035">
    <property type="entry name" value="HTHGNTR"/>
</dbReference>
<dbReference type="Pfam" id="PF07729">
    <property type="entry name" value="FCD"/>
    <property type="match status" value="1"/>
</dbReference>
<proteinExistence type="predicted"/>
<accession>A0ABU8W6M7</accession>
<keyword evidence="3" id="KW-0804">Transcription</keyword>
<keyword evidence="2" id="KW-0238">DNA-binding</keyword>
<dbReference type="PROSITE" id="PS50949">
    <property type="entry name" value="HTH_GNTR"/>
    <property type="match status" value="1"/>
</dbReference>
<organism evidence="6 7">
    <name type="scientific">Variovorax humicola</name>
    <dbReference type="NCBI Taxonomy" id="1769758"/>
    <lineage>
        <taxon>Bacteria</taxon>
        <taxon>Pseudomonadati</taxon>
        <taxon>Pseudomonadota</taxon>
        <taxon>Betaproteobacteria</taxon>
        <taxon>Burkholderiales</taxon>
        <taxon>Comamonadaceae</taxon>
        <taxon>Variovorax</taxon>
    </lineage>
</organism>
<dbReference type="InterPro" id="IPR036390">
    <property type="entry name" value="WH_DNA-bd_sf"/>
</dbReference>